<evidence type="ECO:0000313" key="4">
    <source>
        <dbReference type="EMBL" id="CUS01897.1"/>
    </source>
</evidence>
<dbReference type="InterPro" id="IPR050811">
    <property type="entry name" value="Phosphate_ABC_transporter"/>
</dbReference>
<feature type="signal peptide" evidence="2">
    <location>
        <begin position="1"/>
        <end position="26"/>
    </location>
</feature>
<dbReference type="InterPro" id="IPR024370">
    <property type="entry name" value="PBP_domain"/>
</dbReference>
<dbReference type="Gene3D" id="3.40.190.10">
    <property type="entry name" value="Periplasmic binding protein-like II"/>
    <property type="match status" value="2"/>
</dbReference>
<protein>
    <submittedName>
        <fullName evidence="4">Phosphate ABC transporter phosphate-binding protein</fullName>
    </submittedName>
</protein>
<dbReference type="EMBL" id="LN890655">
    <property type="protein sequence ID" value="CUS01897.1"/>
    <property type="molecule type" value="Genomic_DNA"/>
</dbReference>
<dbReference type="Proteomes" id="UP000215027">
    <property type="component" value="Chromosome I"/>
</dbReference>
<evidence type="ECO:0000256" key="1">
    <source>
        <dbReference type="ARBA" id="ARBA00022729"/>
    </source>
</evidence>
<keyword evidence="1 2" id="KW-0732">Signal</keyword>
<dbReference type="PROSITE" id="PS51257">
    <property type="entry name" value="PROKAR_LIPOPROTEIN"/>
    <property type="match status" value="1"/>
</dbReference>
<dbReference type="KEGG" id="pbf:CFX0092_A0016"/>
<dbReference type="Pfam" id="PF12849">
    <property type="entry name" value="PBP_like_2"/>
    <property type="match status" value="1"/>
</dbReference>
<dbReference type="SUPFAM" id="SSF53850">
    <property type="entry name" value="Periplasmic binding protein-like II"/>
    <property type="match status" value="1"/>
</dbReference>
<sequence>MSRLMKLFTMIALVMLAALLVACGGAAEPAAQNGAEEAAAQTGAETEAEERTIAVSGAFALFPMMTVWAEQYTALHPNITFDVQGGGAGKGMTDVLAGAVDIAMVSRELKPEEIDQGAFGVPVTIDAVVATVNADNPYLDQILAHGLTPEAAAAIWMSRTTTTWGQLLGTDATEAITVYTRSDAAGAAEVWAKYMGGSVQEDLMGTAVNGDPGLAEAVRQDALGIGFNNIGFAYNLETGGQLDGLRVVPLDLNGDGTISADEDFYATKDAMTAAIAARLYPFPPARELYLVTKGEPDAAIVDLYRWILTDGQALVGDAGFVTLSPDRLTEAQALIGE</sequence>
<accession>A0A161K2M2</accession>
<feature type="domain" description="PBP" evidence="3">
    <location>
        <begin position="45"/>
        <end position="294"/>
    </location>
</feature>
<dbReference type="PANTHER" id="PTHR30570:SF1">
    <property type="entry name" value="PHOSPHATE-BINDING PROTEIN PSTS"/>
    <property type="match status" value="1"/>
</dbReference>
<keyword evidence="5" id="KW-1185">Reference proteome</keyword>
<proteinExistence type="predicted"/>
<dbReference type="AlphaFoldDB" id="A0A161K2M2"/>
<gene>
    <name evidence="4" type="primary">pstS</name>
    <name evidence="4" type="ORF">CFX0092_A0016</name>
</gene>
<name>A0A161K2M2_9CHLR</name>
<feature type="chain" id="PRO_5007824372" evidence="2">
    <location>
        <begin position="27"/>
        <end position="337"/>
    </location>
</feature>
<evidence type="ECO:0000259" key="3">
    <source>
        <dbReference type="Pfam" id="PF12849"/>
    </source>
</evidence>
<reference evidence="4" key="1">
    <citation type="submission" date="2016-01" db="EMBL/GenBank/DDBJ databases">
        <authorList>
            <person name="Mcilroy J.S."/>
            <person name="Karst M S."/>
            <person name="Albertsen M."/>
        </authorList>
    </citation>
    <scope>NUCLEOTIDE SEQUENCE</scope>
    <source>
        <strain evidence="4">Cfx-K</strain>
    </source>
</reference>
<dbReference type="PANTHER" id="PTHR30570">
    <property type="entry name" value="PERIPLASMIC PHOSPHATE BINDING COMPONENT OF PHOSPHATE ABC TRANSPORTER"/>
    <property type="match status" value="1"/>
</dbReference>
<evidence type="ECO:0000313" key="5">
    <source>
        <dbReference type="Proteomes" id="UP000215027"/>
    </source>
</evidence>
<evidence type="ECO:0000256" key="2">
    <source>
        <dbReference type="SAM" id="SignalP"/>
    </source>
</evidence>
<organism evidence="4 5">
    <name type="scientific">Candidatus Promineifilum breve</name>
    <dbReference type="NCBI Taxonomy" id="1806508"/>
    <lineage>
        <taxon>Bacteria</taxon>
        <taxon>Bacillati</taxon>
        <taxon>Chloroflexota</taxon>
        <taxon>Ardenticatenia</taxon>
        <taxon>Candidatus Promineifilales</taxon>
        <taxon>Candidatus Promineifilaceae</taxon>
        <taxon>Candidatus Promineifilum</taxon>
    </lineage>
</organism>